<sequence length="20" mass="2307">ERDYGEYCRVGKSIPINPLP</sequence>
<protein>
    <submittedName>
        <fullName>BAKER'S ASTHMA allergen BDP</fullName>
    </submittedName>
</protein>
<keyword id="KW-0903">Direct protein sequencing</keyword>
<organism>
    <name type="scientific">Hordeum vulgare</name>
    <name type="common">Barley</name>
    <dbReference type="NCBI Taxonomy" id="4513"/>
    <lineage>
        <taxon>Eukaryota</taxon>
        <taxon>Viridiplantae</taxon>
        <taxon>Streptophyta</taxon>
        <taxon>Embryophyta</taxon>
        <taxon>Tracheophyta</taxon>
        <taxon>Spermatophyta</taxon>
        <taxon>Magnoliopsida</taxon>
        <taxon>Liliopsida</taxon>
        <taxon>Poales</taxon>
        <taxon>Poaceae</taxon>
        <taxon>BOP clade</taxon>
        <taxon>Pooideae</taxon>
        <taxon>Triticodae</taxon>
        <taxon>Triticeae</taxon>
        <taxon>Hordeinae</taxon>
        <taxon>Hordeum</taxon>
    </lineage>
</organism>
<dbReference type="PIR" id="S65605">
    <property type="entry name" value="S65605"/>
</dbReference>
<name>Q9S8H1_HORVU</name>
<accession>Q9S8H1</accession>
<proteinExistence type="evidence at protein level"/>
<reference key="1">
    <citation type="journal article" date="1995" name="FEBS Lett.">
        <title>A major baker's asthma allergen from rye flour is considerably more active than its barley counterpart.</title>
        <authorList>
            <person name="Garcia-Casado G."/>
            <person name="Armentia A."/>
            <person name="Sanchez-Monge R."/>
            <person name="Sanchez L.M."/>
            <person name="Lopez-Otin C."/>
            <person name="Salcedo G."/>
        </authorList>
    </citation>
    <scope>PROTEIN SEQUENCE</scope>
</reference>
<dbReference type="AlphaFoldDB" id="Q9S8H1"/>